<dbReference type="RefSeq" id="XP_005837344.1">
    <property type="nucleotide sequence ID" value="XM_005837287.1"/>
</dbReference>
<evidence type="ECO:0000313" key="3">
    <source>
        <dbReference type="Proteomes" id="UP000011087"/>
    </source>
</evidence>
<dbReference type="PaxDb" id="55529-EKX50364"/>
<dbReference type="KEGG" id="gtt:GUITHDRAFT_104172"/>
<dbReference type="OrthoDB" id="5792673at2759"/>
<dbReference type="Proteomes" id="UP000011087">
    <property type="component" value="Unassembled WGS sequence"/>
</dbReference>
<dbReference type="AlphaFoldDB" id="L1JQ24"/>
<evidence type="ECO:0000313" key="1">
    <source>
        <dbReference type="EMBL" id="EKX50364.1"/>
    </source>
</evidence>
<dbReference type="GeneID" id="17306925"/>
<proteinExistence type="predicted"/>
<reference evidence="2" key="3">
    <citation type="submission" date="2015-06" db="UniProtKB">
        <authorList>
            <consortium name="EnsemblProtists"/>
        </authorList>
    </citation>
    <scope>IDENTIFICATION</scope>
</reference>
<reference evidence="3" key="2">
    <citation type="submission" date="2012-11" db="EMBL/GenBank/DDBJ databases">
        <authorList>
            <person name="Kuo A."/>
            <person name="Curtis B.A."/>
            <person name="Tanifuji G."/>
            <person name="Burki F."/>
            <person name="Gruber A."/>
            <person name="Irimia M."/>
            <person name="Maruyama S."/>
            <person name="Arias M.C."/>
            <person name="Ball S.G."/>
            <person name="Gile G.H."/>
            <person name="Hirakawa Y."/>
            <person name="Hopkins J.F."/>
            <person name="Rensing S.A."/>
            <person name="Schmutz J."/>
            <person name="Symeonidi A."/>
            <person name="Elias M."/>
            <person name="Eveleigh R.J."/>
            <person name="Herman E.K."/>
            <person name="Klute M.J."/>
            <person name="Nakayama T."/>
            <person name="Obornik M."/>
            <person name="Reyes-Prieto A."/>
            <person name="Armbrust E.V."/>
            <person name="Aves S.J."/>
            <person name="Beiko R.G."/>
            <person name="Coutinho P."/>
            <person name="Dacks J.B."/>
            <person name="Durnford D.G."/>
            <person name="Fast N.M."/>
            <person name="Green B.R."/>
            <person name="Grisdale C."/>
            <person name="Hempe F."/>
            <person name="Henrissat B."/>
            <person name="Hoppner M.P."/>
            <person name="Ishida K.-I."/>
            <person name="Kim E."/>
            <person name="Koreny L."/>
            <person name="Kroth P.G."/>
            <person name="Liu Y."/>
            <person name="Malik S.-B."/>
            <person name="Maier U.G."/>
            <person name="McRose D."/>
            <person name="Mock T."/>
            <person name="Neilson J.A."/>
            <person name="Onodera N.T."/>
            <person name="Poole A.M."/>
            <person name="Pritham E.J."/>
            <person name="Richards T.A."/>
            <person name="Rocap G."/>
            <person name="Roy S.W."/>
            <person name="Sarai C."/>
            <person name="Schaack S."/>
            <person name="Shirato S."/>
            <person name="Slamovits C.H."/>
            <person name="Spencer D.F."/>
            <person name="Suzuki S."/>
            <person name="Worden A.Z."/>
            <person name="Zauner S."/>
            <person name="Barry K."/>
            <person name="Bell C."/>
            <person name="Bharti A.K."/>
            <person name="Crow J.A."/>
            <person name="Grimwood J."/>
            <person name="Kramer R."/>
            <person name="Lindquist E."/>
            <person name="Lucas S."/>
            <person name="Salamov A."/>
            <person name="McFadden G.I."/>
            <person name="Lane C.E."/>
            <person name="Keeling P.J."/>
            <person name="Gray M.W."/>
            <person name="Grigoriev I.V."/>
            <person name="Archibald J.M."/>
        </authorList>
    </citation>
    <scope>NUCLEOTIDE SEQUENCE</scope>
    <source>
        <strain evidence="3">CCMP2712</strain>
    </source>
</reference>
<evidence type="ECO:0000313" key="2">
    <source>
        <dbReference type="EnsemblProtists" id="EKX50364"/>
    </source>
</evidence>
<sequence>MQDKRAMRKRCVPGVELSRASGWVRVVASKDWSRHEVIGELCGEMSHGGEGRESSGRSVLRVSFHAQGNELNFLRHRSQVEAQENVRMAGNCEVVMAVVREIPCLLVVSTEEVREGSELILDNSEYSMESNTYVIGNDKLHVTFSLSDPIHAQTLSDGNVKEGANSRPSWPTDLSYSLEPSLTLGKQDKEDMRSRRLPGVSVVRVEHADHPACGQYMLCAARPWSAGRVLGEYTGKVGRSLHTGDYVACLIGYEGDTAGSLRSLLTHSTMIGIDASTCGNEMRMINDYRYWEHFSKKEEGQLKQHVNRVEDSEALEVEQELLEMMMQAEEKSRASLAMALILELLERATRNAVLGLQAAAKDVWSVVGASSARGNQYYGGGNMAEDVCTWRHDVEGTGIELWKGSFGWFDFMNYDGAPVVLCDTWAVCIERPTQVFPSGGSQYSMLRQAATKKTLENYKIKDFLEEVGAQKSSGGQVQEIPAAEALKGLEEELLCVGQPRSRVISVTVEDANPSDTISIAYLEVARRRCLWRGSSSGSNTRLKQQMYCNVEVPQQDAMTEGARIGPITIYYGGISSNRRSTWRIAVGEKLDDTAEHLSVHSAYIRIIIL</sequence>
<accession>L1JQ24</accession>
<name>L1JQ24_GUITC</name>
<dbReference type="EMBL" id="JH992979">
    <property type="protein sequence ID" value="EKX50364.1"/>
    <property type="molecule type" value="Genomic_DNA"/>
</dbReference>
<gene>
    <name evidence="1" type="ORF">GUITHDRAFT_104172</name>
</gene>
<dbReference type="HOGENOM" id="CLU_448684_0_0_1"/>
<reference evidence="1 3" key="1">
    <citation type="journal article" date="2012" name="Nature">
        <title>Algal genomes reveal evolutionary mosaicism and the fate of nucleomorphs.</title>
        <authorList>
            <consortium name="DOE Joint Genome Institute"/>
            <person name="Curtis B.A."/>
            <person name="Tanifuji G."/>
            <person name="Burki F."/>
            <person name="Gruber A."/>
            <person name="Irimia M."/>
            <person name="Maruyama S."/>
            <person name="Arias M.C."/>
            <person name="Ball S.G."/>
            <person name="Gile G.H."/>
            <person name="Hirakawa Y."/>
            <person name="Hopkins J.F."/>
            <person name="Kuo A."/>
            <person name="Rensing S.A."/>
            <person name="Schmutz J."/>
            <person name="Symeonidi A."/>
            <person name="Elias M."/>
            <person name="Eveleigh R.J."/>
            <person name="Herman E.K."/>
            <person name="Klute M.J."/>
            <person name="Nakayama T."/>
            <person name="Obornik M."/>
            <person name="Reyes-Prieto A."/>
            <person name="Armbrust E.V."/>
            <person name="Aves S.J."/>
            <person name="Beiko R.G."/>
            <person name="Coutinho P."/>
            <person name="Dacks J.B."/>
            <person name="Durnford D.G."/>
            <person name="Fast N.M."/>
            <person name="Green B.R."/>
            <person name="Grisdale C.J."/>
            <person name="Hempel F."/>
            <person name="Henrissat B."/>
            <person name="Hoppner M.P."/>
            <person name="Ishida K."/>
            <person name="Kim E."/>
            <person name="Koreny L."/>
            <person name="Kroth P.G."/>
            <person name="Liu Y."/>
            <person name="Malik S.B."/>
            <person name="Maier U.G."/>
            <person name="McRose D."/>
            <person name="Mock T."/>
            <person name="Neilson J.A."/>
            <person name="Onodera N.T."/>
            <person name="Poole A.M."/>
            <person name="Pritham E.J."/>
            <person name="Richards T.A."/>
            <person name="Rocap G."/>
            <person name="Roy S.W."/>
            <person name="Sarai C."/>
            <person name="Schaack S."/>
            <person name="Shirato S."/>
            <person name="Slamovits C.H."/>
            <person name="Spencer D.F."/>
            <person name="Suzuki S."/>
            <person name="Worden A.Z."/>
            <person name="Zauner S."/>
            <person name="Barry K."/>
            <person name="Bell C."/>
            <person name="Bharti A.K."/>
            <person name="Crow J.A."/>
            <person name="Grimwood J."/>
            <person name="Kramer R."/>
            <person name="Lindquist E."/>
            <person name="Lucas S."/>
            <person name="Salamov A."/>
            <person name="McFadden G.I."/>
            <person name="Lane C.E."/>
            <person name="Keeling P.J."/>
            <person name="Gray M.W."/>
            <person name="Grigoriev I.V."/>
            <person name="Archibald J.M."/>
        </authorList>
    </citation>
    <scope>NUCLEOTIDE SEQUENCE</scope>
    <source>
        <strain evidence="1 3">CCMP2712</strain>
    </source>
</reference>
<dbReference type="EnsemblProtists" id="EKX50364">
    <property type="protein sequence ID" value="EKX50364"/>
    <property type="gene ID" value="GUITHDRAFT_104172"/>
</dbReference>
<keyword evidence="3" id="KW-1185">Reference proteome</keyword>
<organism evidence="1">
    <name type="scientific">Guillardia theta (strain CCMP2712)</name>
    <name type="common">Cryptophyte</name>
    <dbReference type="NCBI Taxonomy" id="905079"/>
    <lineage>
        <taxon>Eukaryota</taxon>
        <taxon>Cryptophyceae</taxon>
        <taxon>Pyrenomonadales</taxon>
        <taxon>Geminigeraceae</taxon>
        <taxon>Guillardia</taxon>
    </lineage>
</organism>
<protein>
    <recommendedName>
        <fullName evidence="4">SET domain-containing protein</fullName>
    </recommendedName>
</protein>
<evidence type="ECO:0008006" key="4">
    <source>
        <dbReference type="Google" id="ProtNLM"/>
    </source>
</evidence>